<organism evidence="1 2">
    <name type="scientific">Alicyclobacillus cycloheptanicus</name>
    <dbReference type="NCBI Taxonomy" id="1457"/>
    <lineage>
        <taxon>Bacteria</taxon>
        <taxon>Bacillati</taxon>
        <taxon>Bacillota</taxon>
        <taxon>Bacilli</taxon>
        <taxon>Bacillales</taxon>
        <taxon>Alicyclobacillaceae</taxon>
        <taxon>Alicyclobacillus</taxon>
    </lineage>
</organism>
<evidence type="ECO:0000313" key="1">
    <source>
        <dbReference type="EMBL" id="MDQ0190137.1"/>
    </source>
</evidence>
<keyword evidence="2" id="KW-1185">Reference proteome</keyword>
<reference evidence="1 2" key="1">
    <citation type="submission" date="2023-07" db="EMBL/GenBank/DDBJ databases">
        <title>Genomic Encyclopedia of Type Strains, Phase IV (KMG-IV): sequencing the most valuable type-strain genomes for metagenomic binning, comparative biology and taxonomic classification.</title>
        <authorList>
            <person name="Goeker M."/>
        </authorList>
    </citation>
    <scope>NUCLEOTIDE SEQUENCE [LARGE SCALE GENOMIC DNA]</scope>
    <source>
        <strain evidence="1 2">DSM 4006</strain>
    </source>
</reference>
<dbReference type="Proteomes" id="UP001232973">
    <property type="component" value="Unassembled WGS sequence"/>
</dbReference>
<comment type="caution">
    <text evidence="1">The sequence shown here is derived from an EMBL/GenBank/DDBJ whole genome shotgun (WGS) entry which is preliminary data.</text>
</comment>
<accession>A0ABT9XIJ9</accession>
<proteinExistence type="predicted"/>
<name>A0ABT9XIJ9_9BACL</name>
<protein>
    <submittedName>
        <fullName evidence="1">Uncharacterized protein</fullName>
    </submittedName>
</protein>
<sequence length="33" mass="3679">MGQYVLENPRVKKTRGFFTSRTGLGVSAWSAFS</sequence>
<evidence type="ECO:0000313" key="2">
    <source>
        <dbReference type="Proteomes" id="UP001232973"/>
    </source>
</evidence>
<gene>
    <name evidence="1" type="ORF">J2S03_002000</name>
</gene>
<dbReference type="EMBL" id="JAUSTP010000015">
    <property type="protein sequence ID" value="MDQ0190137.1"/>
    <property type="molecule type" value="Genomic_DNA"/>
</dbReference>